<dbReference type="EMBL" id="DS113189">
    <property type="protein sequence ID" value="EAY21607.1"/>
    <property type="molecule type" value="Genomic_DNA"/>
</dbReference>
<dbReference type="VEuPathDB" id="TrichDB:TVAG_013720"/>
<dbReference type="RefSeq" id="XP_001582593.1">
    <property type="nucleotide sequence ID" value="XM_001582543.1"/>
</dbReference>
<dbReference type="InParanoid" id="A2DDC8"/>
<keyword evidence="2" id="KW-1185">Reference proteome</keyword>
<proteinExistence type="predicted"/>
<accession>A2DDC8</accession>
<dbReference type="AlphaFoldDB" id="A2DDC8"/>
<name>A2DDC8_TRIV3</name>
<dbReference type="VEuPathDB" id="TrichDB:TVAGG3_0986610"/>
<evidence type="ECO:0000313" key="1">
    <source>
        <dbReference type="EMBL" id="EAY21607.1"/>
    </source>
</evidence>
<sequence>MTTSTSNSLLLLAVKRSMAVGAYKLATSNTFSSFNAESALSVGEVAANEMSMFIDVLIDEINEALPVSSYRKEIAESLAIDRDFETYQWGEASQLVCDSFYANNKGTFNTFVYSFNPLGNGNTIQTEYMRIDLKFTLADICICLTKCKKNWFSSRTFIERRYIKPSVNFADFVCCLSIAISPILAVGLPVQTPANAADELKAQAAQVPNTMPSDAPRRTIYNPMKKMNVVVTDPRVLKLLPGFWETVTTKDVVAATNSAKWEFDQ</sequence>
<evidence type="ECO:0000313" key="2">
    <source>
        <dbReference type="Proteomes" id="UP000001542"/>
    </source>
</evidence>
<organism evidence="1 2">
    <name type="scientific">Trichomonas vaginalis (strain ATCC PRA-98 / G3)</name>
    <dbReference type="NCBI Taxonomy" id="412133"/>
    <lineage>
        <taxon>Eukaryota</taxon>
        <taxon>Metamonada</taxon>
        <taxon>Parabasalia</taxon>
        <taxon>Trichomonadida</taxon>
        <taxon>Trichomonadidae</taxon>
        <taxon>Trichomonas</taxon>
    </lineage>
</organism>
<protein>
    <submittedName>
        <fullName evidence="1">Uncharacterized protein</fullName>
    </submittedName>
</protein>
<dbReference type="KEGG" id="tva:5467157"/>
<dbReference type="Proteomes" id="UP000001542">
    <property type="component" value="Unassembled WGS sequence"/>
</dbReference>
<gene>
    <name evidence="1" type="ORF">TVAG_013720</name>
</gene>
<reference evidence="1" key="1">
    <citation type="submission" date="2006-10" db="EMBL/GenBank/DDBJ databases">
        <authorList>
            <person name="Amadeo P."/>
            <person name="Zhao Q."/>
            <person name="Wortman J."/>
            <person name="Fraser-Liggett C."/>
            <person name="Carlton J."/>
        </authorList>
    </citation>
    <scope>NUCLEOTIDE SEQUENCE</scope>
    <source>
        <strain evidence="1">G3</strain>
    </source>
</reference>
<reference evidence="1" key="2">
    <citation type="journal article" date="2007" name="Science">
        <title>Draft genome sequence of the sexually transmitted pathogen Trichomonas vaginalis.</title>
        <authorList>
            <person name="Carlton J.M."/>
            <person name="Hirt R.P."/>
            <person name="Silva J.C."/>
            <person name="Delcher A.L."/>
            <person name="Schatz M."/>
            <person name="Zhao Q."/>
            <person name="Wortman J.R."/>
            <person name="Bidwell S.L."/>
            <person name="Alsmark U.C.M."/>
            <person name="Besteiro S."/>
            <person name="Sicheritz-Ponten T."/>
            <person name="Noel C.J."/>
            <person name="Dacks J.B."/>
            <person name="Foster P.G."/>
            <person name="Simillion C."/>
            <person name="Van de Peer Y."/>
            <person name="Miranda-Saavedra D."/>
            <person name="Barton G.J."/>
            <person name="Westrop G.D."/>
            <person name="Mueller S."/>
            <person name="Dessi D."/>
            <person name="Fiori P.L."/>
            <person name="Ren Q."/>
            <person name="Paulsen I."/>
            <person name="Zhang H."/>
            <person name="Bastida-Corcuera F.D."/>
            <person name="Simoes-Barbosa A."/>
            <person name="Brown M.T."/>
            <person name="Hayes R.D."/>
            <person name="Mukherjee M."/>
            <person name="Okumura C.Y."/>
            <person name="Schneider R."/>
            <person name="Smith A.J."/>
            <person name="Vanacova S."/>
            <person name="Villalvazo M."/>
            <person name="Haas B.J."/>
            <person name="Pertea M."/>
            <person name="Feldblyum T.V."/>
            <person name="Utterback T.R."/>
            <person name="Shu C.L."/>
            <person name="Osoegawa K."/>
            <person name="de Jong P.J."/>
            <person name="Hrdy I."/>
            <person name="Horvathova L."/>
            <person name="Zubacova Z."/>
            <person name="Dolezal P."/>
            <person name="Malik S.B."/>
            <person name="Logsdon J.M. Jr."/>
            <person name="Henze K."/>
            <person name="Gupta A."/>
            <person name="Wang C.C."/>
            <person name="Dunne R.L."/>
            <person name="Upcroft J.A."/>
            <person name="Upcroft P."/>
            <person name="White O."/>
            <person name="Salzberg S.L."/>
            <person name="Tang P."/>
            <person name="Chiu C.-H."/>
            <person name="Lee Y.-S."/>
            <person name="Embley T.M."/>
            <person name="Coombs G.H."/>
            <person name="Mottram J.C."/>
            <person name="Tachezy J."/>
            <person name="Fraser-Liggett C.M."/>
            <person name="Johnson P.J."/>
        </authorList>
    </citation>
    <scope>NUCLEOTIDE SEQUENCE [LARGE SCALE GENOMIC DNA]</scope>
    <source>
        <strain evidence="1">G3</strain>
    </source>
</reference>